<protein>
    <submittedName>
        <fullName evidence="2">Uncharacterized protein</fullName>
    </submittedName>
</protein>
<organism evidence="2 3">
    <name type="scientific">Xylaria bambusicola</name>
    <dbReference type="NCBI Taxonomy" id="326684"/>
    <lineage>
        <taxon>Eukaryota</taxon>
        <taxon>Fungi</taxon>
        <taxon>Dikarya</taxon>
        <taxon>Ascomycota</taxon>
        <taxon>Pezizomycotina</taxon>
        <taxon>Sordariomycetes</taxon>
        <taxon>Xylariomycetidae</taxon>
        <taxon>Xylariales</taxon>
        <taxon>Xylariaceae</taxon>
        <taxon>Xylaria</taxon>
    </lineage>
</organism>
<dbReference type="Proteomes" id="UP001305414">
    <property type="component" value="Unassembled WGS sequence"/>
</dbReference>
<accession>A0AAN7V485</accession>
<evidence type="ECO:0000313" key="2">
    <source>
        <dbReference type="EMBL" id="KAK5635374.1"/>
    </source>
</evidence>
<gene>
    <name evidence="2" type="ORF">RRF57_011087</name>
</gene>
<name>A0AAN7V485_9PEZI</name>
<dbReference type="AlphaFoldDB" id="A0AAN7V485"/>
<evidence type="ECO:0000256" key="1">
    <source>
        <dbReference type="SAM" id="MobiDB-lite"/>
    </source>
</evidence>
<keyword evidence="3" id="KW-1185">Reference proteome</keyword>
<sequence length="489" mass="56180">MTPFEQRKICLKIAIDHRVVRLCKQITLHGGDSTSSEYVSILRRYGTWLGRKTDEINVTAELAGPTTTGGIVVILSQPRYDHPFDRGLDAVIEDCETFRTLDELFRTASCNSLTLRENVSVIDLLPFIPHPPEKLPSTFIRKAFDTCRLAICAKNPDVVLCSGRIQLPTQHYGTTTKMVSRKICDLKGDLARLETRGIGQLDRFDSIGLQGNGQEQVVMSRVSGFHPSCAVNHLPEHTILRQLLLLNTVKACGLYRGDWQEVKWMDSLRVECSGMMDKIKYNENKMRKLKIRGQSSSWRSTRRSRTVSHYSLVYFDILKNLRRSITRIEHLQRRQPTETYDNLLTSKLSYRCNDLSIVLRKVSKLFRRHWPRTKRMTDLQCLVDMAWEARKLAEDVIKTPPEVQNVRLQNIIRLEMSNLNACFIDDRIKPSYDLERLADVFLQMAVSVEDMLGDLLESENKHDVTPSGEKTRSSSDRNGFRHGEIIVID</sequence>
<comment type="caution">
    <text evidence="2">The sequence shown here is derived from an EMBL/GenBank/DDBJ whole genome shotgun (WGS) entry which is preliminary data.</text>
</comment>
<proteinExistence type="predicted"/>
<dbReference type="EMBL" id="JAWHQM010000052">
    <property type="protein sequence ID" value="KAK5635374.1"/>
    <property type="molecule type" value="Genomic_DNA"/>
</dbReference>
<feature type="region of interest" description="Disordered" evidence="1">
    <location>
        <begin position="458"/>
        <end position="478"/>
    </location>
</feature>
<evidence type="ECO:0000313" key="3">
    <source>
        <dbReference type="Proteomes" id="UP001305414"/>
    </source>
</evidence>
<reference evidence="2 3" key="1">
    <citation type="submission" date="2023-10" db="EMBL/GenBank/DDBJ databases">
        <title>Draft genome sequence of Xylaria bambusicola isolate GMP-LS, the root and basal stem rot pathogen of sugarcane in Indonesia.</title>
        <authorList>
            <person name="Selvaraj P."/>
            <person name="Muralishankar V."/>
            <person name="Muruganantham S."/>
            <person name="Sp S."/>
            <person name="Haryani S."/>
            <person name="Lau K.J.X."/>
            <person name="Naqvi N.I."/>
        </authorList>
    </citation>
    <scope>NUCLEOTIDE SEQUENCE [LARGE SCALE GENOMIC DNA]</scope>
    <source>
        <strain evidence="2">GMP-LS</strain>
    </source>
</reference>